<comment type="caution">
    <text evidence="16">The sequence shown here is derived from an EMBL/GenBank/DDBJ whole genome shotgun (WGS) entry which is preliminary data.</text>
</comment>
<sequence length="109" mass="12376">SLEYDFYKDTCPDVETIVRSIMARIYSDHKDVPAAIRLFFHDCFIKGCDASVFLDDSNGIKSHRRESIPNKTLKGFDKIDMITEELEKVFPRVVSCADTIALATRDGIV</sequence>
<keyword evidence="7 11" id="KW-0479">Metal-binding</keyword>
<evidence type="ECO:0000259" key="15">
    <source>
        <dbReference type="PROSITE" id="PS50873"/>
    </source>
</evidence>
<comment type="catalytic activity">
    <reaction evidence="1">
        <text>2 a phenolic donor + H2O2 = 2 a phenolic radical donor + 2 H2O</text>
        <dbReference type="Rhea" id="RHEA:56136"/>
        <dbReference type="ChEBI" id="CHEBI:15377"/>
        <dbReference type="ChEBI" id="CHEBI:16240"/>
        <dbReference type="ChEBI" id="CHEBI:139520"/>
        <dbReference type="ChEBI" id="CHEBI:139521"/>
        <dbReference type="EC" id="1.11.1.7"/>
    </reaction>
</comment>
<keyword evidence="13" id="KW-1015">Disulfide bond</keyword>
<name>A0A1Q3BHG3_CEPFO</name>
<feature type="active site" description="Proton acceptor" evidence="10">
    <location>
        <position position="41"/>
    </location>
</feature>
<accession>A0A1Q3BHG3</accession>
<feature type="non-terminal residue" evidence="16">
    <location>
        <position position="1"/>
    </location>
</feature>
<feature type="non-terminal residue" evidence="16">
    <location>
        <position position="109"/>
    </location>
</feature>
<dbReference type="Gene3D" id="1.10.520.10">
    <property type="match status" value="1"/>
</dbReference>
<dbReference type="EMBL" id="BDDD01000543">
    <property type="protein sequence ID" value="GAV67395.1"/>
    <property type="molecule type" value="Genomic_DNA"/>
</dbReference>
<dbReference type="GO" id="GO:0006979">
    <property type="term" value="P:response to oxidative stress"/>
    <property type="evidence" value="ECO:0007669"/>
    <property type="project" value="InterPro"/>
</dbReference>
<feature type="domain" description="Plant heme peroxidase family profile" evidence="15">
    <location>
        <begin position="1"/>
        <end position="109"/>
    </location>
</feature>
<dbReference type="PROSITE" id="PS00436">
    <property type="entry name" value="PEROXIDASE_2"/>
    <property type="match status" value="1"/>
</dbReference>
<evidence type="ECO:0000256" key="5">
    <source>
        <dbReference type="ARBA" id="ARBA00022559"/>
    </source>
</evidence>
<proteinExistence type="inferred from homology"/>
<evidence type="ECO:0000313" key="17">
    <source>
        <dbReference type="Proteomes" id="UP000187406"/>
    </source>
</evidence>
<evidence type="ECO:0000256" key="2">
    <source>
        <dbReference type="ARBA" id="ARBA00001970"/>
    </source>
</evidence>
<feature type="binding site" evidence="11">
    <location>
        <position position="49"/>
    </location>
    <ligand>
        <name>Ca(2+)</name>
        <dbReference type="ChEBI" id="CHEBI:29108"/>
        <label>1</label>
    </ligand>
</feature>
<evidence type="ECO:0000256" key="1">
    <source>
        <dbReference type="ARBA" id="ARBA00000189"/>
    </source>
</evidence>
<dbReference type="PANTHER" id="PTHR31235">
    <property type="entry name" value="PEROXIDASE 25-RELATED"/>
    <property type="match status" value="1"/>
</dbReference>
<keyword evidence="8" id="KW-0560">Oxidoreductase</keyword>
<feature type="disulfide bond" evidence="13">
    <location>
        <begin position="43"/>
        <end position="48"/>
    </location>
</feature>
<feature type="binding site" evidence="11">
    <location>
        <position position="51"/>
    </location>
    <ligand>
        <name>Ca(2+)</name>
        <dbReference type="ChEBI" id="CHEBI:29108"/>
        <label>1</label>
    </ligand>
</feature>
<dbReference type="AlphaFoldDB" id="A0A1Q3BHG3"/>
<dbReference type="InterPro" id="IPR019794">
    <property type="entry name" value="Peroxidases_AS"/>
</dbReference>
<dbReference type="PRINTS" id="PR00458">
    <property type="entry name" value="PEROXIDASE"/>
</dbReference>
<gene>
    <name evidence="16" type="ORF">CFOL_v3_10901</name>
</gene>
<dbReference type="Proteomes" id="UP000187406">
    <property type="component" value="Unassembled WGS sequence"/>
</dbReference>
<protein>
    <recommendedName>
        <fullName evidence="4">peroxidase</fullName>
        <ecNumber evidence="4">1.11.1.7</ecNumber>
    </recommendedName>
</protein>
<dbReference type="InterPro" id="IPR002016">
    <property type="entry name" value="Haem_peroxidase"/>
</dbReference>
<dbReference type="GO" id="GO:0046872">
    <property type="term" value="F:metal ion binding"/>
    <property type="evidence" value="ECO:0007669"/>
    <property type="project" value="UniProtKB-KW"/>
</dbReference>
<reference evidence="17" key="1">
    <citation type="submission" date="2016-04" db="EMBL/GenBank/DDBJ databases">
        <title>Cephalotus genome sequencing.</title>
        <authorList>
            <person name="Fukushima K."/>
            <person name="Hasebe M."/>
            <person name="Fang X."/>
        </authorList>
    </citation>
    <scope>NUCLEOTIDE SEQUENCE [LARGE SCALE GENOMIC DNA]</scope>
    <source>
        <strain evidence="17">cv. St1</strain>
    </source>
</reference>
<evidence type="ECO:0000256" key="4">
    <source>
        <dbReference type="ARBA" id="ARBA00012313"/>
    </source>
</evidence>
<keyword evidence="11" id="KW-0106">Calcium</keyword>
<evidence type="ECO:0000256" key="13">
    <source>
        <dbReference type="PIRSR" id="PIRSR600823-5"/>
    </source>
</evidence>
<organism evidence="16 17">
    <name type="scientific">Cephalotus follicularis</name>
    <name type="common">Albany pitcher plant</name>
    <dbReference type="NCBI Taxonomy" id="3775"/>
    <lineage>
        <taxon>Eukaryota</taxon>
        <taxon>Viridiplantae</taxon>
        <taxon>Streptophyta</taxon>
        <taxon>Embryophyta</taxon>
        <taxon>Tracheophyta</taxon>
        <taxon>Spermatophyta</taxon>
        <taxon>Magnoliopsida</taxon>
        <taxon>eudicotyledons</taxon>
        <taxon>Gunneridae</taxon>
        <taxon>Pentapetalae</taxon>
        <taxon>rosids</taxon>
        <taxon>fabids</taxon>
        <taxon>Oxalidales</taxon>
        <taxon>Cephalotaceae</taxon>
        <taxon>Cephalotus</taxon>
    </lineage>
</organism>
<dbReference type="Pfam" id="PF00141">
    <property type="entry name" value="peroxidase"/>
    <property type="match status" value="1"/>
</dbReference>
<dbReference type="PRINTS" id="PR00461">
    <property type="entry name" value="PLPEROXIDASE"/>
</dbReference>
<dbReference type="STRING" id="3775.A0A1Q3BHG3"/>
<comment type="cofactor">
    <cofactor evidence="2">
        <name>heme b</name>
        <dbReference type="ChEBI" id="CHEBI:60344"/>
    </cofactor>
</comment>
<evidence type="ECO:0000256" key="8">
    <source>
        <dbReference type="ARBA" id="ARBA00023002"/>
    </source>
</evidence>
<dbReference type="EC" id="1.11.1.7" evidence="4"/>
<dbReference type="PROSITE" id="PS50873">
    <property type="entry name" value="PEROXIDASE_4"/>
    <property type="match status" value="1"/>
</dbReference>
<dbReference type="SUPFAM" id="SSF48113">
    <property type="entry name" value="Heme-dependent peroxidases"/>
    <property type="match status" value="1"/>
</dbReference>
<evidence type="ECO:0000256" key="3">
    <source>
        <dbReference type="ARBA" id="ARBA00002322"/>
    </source>
</evidence>
<evidence type="ECO:0000256" key="6">
    <source>
        <dbReference type="ARBA" id="ARBA00022617"/>
    </source>
</evidence>
<dbReference type="InParanoid" id="A0A1Q3BHG3"/>
<evidence type="ECO:0000256" key="12">
    <source>
        <dbReference type="PIRSR" id="PIRSR600823-4"/>
    </source>
</evidence>
<evidence type="ECO:0000256" key="10">
    <source>
        <dbReference type="PIRSR" id="PIRSR600823-1"/>
    </source>
</evidence>
<dbReference type="OrthoDB" id="2113341at2759"/>
<dbReference type="GO" id="GO:0140825">
    <property type="term" value="F:lactoperoxidase activity"/>
    <property type="evidence" value="ECO:0007669"/>
    <property type="project" value="UniProtKB-EC"/>
</dbReference>
<evidence type="ECO:0000256" key="7">
    <source>
        <dbReference type="ARBA" id="ARBA00022723"/>
    </source>
</evidence>
<evidence type="ECO:0000256" key="11">
    <source>
        <dbReference type="PIRSR" id="PIRSR600823-3"/>
    </source>
</evidence>
<evidence type="ECO:0000256" key="14">
    <source>
        <dbReference type="RuleBase" id="RU004241"/>
    </source>
</evidence>
<dbReference type="InterPro" id="IPR000823">
    <property type="entry name" value="Peroxidase_pln"/>
</dbReference>
<comment type="similarity">
    <text evidence="14">Belongs to the peroxidase family.</text>
</comment>
<feature type="site" description="Transition state stabilizer" evidence="12">
    <location>
        <position position="37"/>
    </location>
</feature>
<feature type="binding site" evidence="11">
    <location>
        <position position="47"/>
    </location>
    <ligand>
        <name>Ca(2+)</name>
        <dbReference type="ChEBI" id="CHEBI:29108"/>
        <label>1</label>
    </ligand>
</feature>
<comment type="cofactor">
    <cofactor evidence="11">
        <name>Ca(2+)</name>
        <dbReference type="ChEBI" id="CHEBI:29108"/>
    </cofactor>
    <text evidence="11">Binds 2 calcium ions per subunit.</text>
</comment>
<evidence type="ECO:0000256" key="9">
    <source>
        <dbReference type="ARBA" id="ARBA00023004"/>
    </source>
</evidence>
<evidence type="ECO:0000313" key="16">
    <source>
        <dbReference type="EMBL" id="GAV67395.1"/>
    </source>
</evidence>
<feature type="binding site" evidence="11">
    <location>
        <position position="42"/>
    </location>
    <ligand>
        <name>Ca(2+)</name>
        <dbReference type="ChEBI" id="CHEBI:29108"/>
        <label>1</label>
    </ligand>
</feature>
<keyword evidence="17" id="KW-1185">Reference proteome</keyword>
<keyword evidence="9" id="KW-0408">Iron</keyword>
<keyword evidence="6" id="KW-0349">Heme</keyword>
<dbReference type="InterPro" id="IPR010255">
    <property type="entry name" value="Haem_peroxidase_sf"/>
</dbReference>
<comment type="function">
    <text evidence="3">Removal of H(2)O(2), oxidation of toxic reductants, biosynthesis and degradation of lignin, suberization, auxin catabolism, response to environmental stresses such as wounding, pathogen attack and oxidative stress. These functions might be dependent on each isozyme/isoform in each plant tissue.</text>
</comment>
<dbReference type="GO" id="GO:0020037">
    <property type="term" value="F:heme binding"/>
    <property type="evidence" value="ECO:0007669"/>
    <property type="project" value="InterPro"/>
</dbReference>
<keyword evidence="5 16" id="KW-0575">Peroxidase</keyword>